<evidence type="ECO:0000313" key="2">
    <source>
        <dbReference type="Proteomes" id="UP000249661"/>
    </source>
</evidence>
<organism evidence="1 2">
    <name type="scientific">Aspergillus aculeatinus CBS 121060</name>
    <dbReference type="NCBI Taxonomy" id="1448322"/>
    <lineage>
        <taxon>Eukaryota</taxon>
        <taxon>Fungi</taxon>
        <taxon>Dikarya</taxon>
        <taxon>Ascomycota</taxon>
        <taxon>Pezizomycotina</taxon>
        <taxon>Eurotiomycetes</taxon>
        <taxon>Eurotiomycetidae</taxon>
        <taxon>Eurotiales</taxon>
        <taxon>Aspergillaceae</taxon>
        <taxon>Aspergillus</taxon>
        <taxon>Aspergillus subgen. Circumdati</taxon>
    </lineage>
</organism>
<proteinExistence type="predicted"/>
<name>A0ACD1HA53_9EURO</name>
<protein>
    <submittedName>
        <fullName evidence="1">Uncharacterized protein</fullName>
    </submittedName>
</protein>
<evidence type="ECO:0000313" key="1">
    <source>
        <dbReference type="EMBL" id="RAH70640.1"/>
    </source>
</evidence>
<sequence>MAELLLCCLSCYSVLSSAFQLSHSHSHHVFCSFFFFFLLCAAYSFVLLIHQSITRPESQSVITKCLGHGHCFPSRVALGSRRYLDSRRFATPPQSELVAP</sequence>
<accession>A0ACD1HA53</accession>
<reference evidence="1" key="1">
    <citation type="submission" date="2018-02" db="EMBL/GenBank/DDBJ databases">
        <title>The genomes of Aspergillus section Nigri reveals drivers in fungal speciation.</title>
        <authorList>
            <consortium name="DOE Joint Genome Institute"/>
            <person name="Vesth T.C."/>
            <person name="Nybo J."/>
            <person name="Theobald S."/>
            <person name="Brandl J."/>
            <person name="Frisvad J.C."/>
            <person name="Nielsen K.F."/>
            <person name="Lyhne E.K."/>
            <person name="Kogle M.E."/>
            <person name="Kuo A."/>
            <person name="Riley R."/>
            <person name="Clum A."/>
            <person name="Nolan M."/>
            <person name="Lipzen A."/>
            <person name="Salamov A."/>
            <person name="Henrissat B."/>
            <person name="Wiebenga A."/>
            <person name="De vries R.P."/>
            <person name="Grigoriev I.V."/>
            <person name="Mortensen U.H."/>
            <person name="Andersen M.R."/>
            <person name="Baker S.E."/>
        </authorList>
    </citation>
    <scope>NUCLEOTIDE SEQUENCE</scope>
    <source>
        <strain evidence="1">CBS 121060</strain>
    </source>
</reference>
<gene>
    <name evidence="1" type="ORF">BO66DRAFT_77338</name>
</gene>
<dbReference type="Proteomes" id="UP000249661">
    <property type="component" value="Unassembled WGS sequence"/>
</dbReference>
<dbReference type="EMBL" id="KZ824953">
    <property type="protein sequence ID" value="RAH70640.1"/>
    <property type="molecule type" value="Genomic_DNA"/>
</dbReference>
<keyword evidence="2" id="KW-1185">Reference proteome</keyword>